<dbReference type="InterPro" id="IPR049244">
    <property type="entry name" value="DUF6879"/>
</dbReference>
<evidence type="ECO:0000313" key="2">
    <source>
        <dbReference type="EMBL" id="GGK24940.1"/>
    </source>
</evidence>
<organism evidence="2 3">
    <name type="scientific">Pilimelia terevasa</name>
    <dbReference type="NCBI Taxonomy" id="53372"/>
    <lineage>
        <taxon>Bacteria</taxon>
        <taxon>Bacillati</taxon>
        <taxon>Actinomycetota</taxon>
        <taxon>Actinomycetes</taxon>
        <taxon>Micromonosporales</taxon>
        <taxon>Micromonosporaceae</taxon>
        <taxon>Pilimelia</taxon>
    </lineage>
</organism>
<proteinExistence type="predicted"/>
<sequence length="176" mass="21132">MFQEISQDEFTARLRGIERSRWRMEFQRAYTVDMEMPRYKHWQETGDIDWEYHLWWIEYMQRLRDEGKSVRRIKVVDEPLNDYWKFTYAQTGRLNAAGDATRWCNRQEMSHILVPPTDFYVLDGREVMFLHFGGDLQPSGYTVSENPELVAAATSAFNTAWDFSTPHDDYKPRNDR</sequence>
<feature type="domain" description="DUF6879" evidence="1">
    <location>
        <begin position="8"/>
        <end position="171"/>
    </location>
</feature>
<dbReference type="AlphaFoldDB" id="A0A8J3BSK8"/>
<name>A0A8J3BSK8_9ACTN</name>
<dbReference type="Proteomes" id="UP000662200">
    <property type="component" value="Unassembled WGS sequence"/>
</dbReference>
<keyword evidence="3" id="KW-1185">Reference proteome</keyword>
<gene>
    <name evidence="2" type="ORF">GCM10010124_16850</name>
</gene>
<reference evidence="2" key="2">
    <citation type="submission" date="2020-09" db="EMBL/GenBank/DDBJ databases">
        <authorList>
            <person name="Sun Q."/>
            <person name="Ohkuma M."/>
        </authorList>
    </citation>
    <scope>NUCLEOTIDE SEQUENCE</scope>
    <source>
        <strain evidence="2">JCM 3091</strain>
    </source>
</reference>
<protein>
    <recommendedName>
        <fullName evidence="1">DUF6879 domain-containing protein</fullName>
    </recommendedName>
</protein>
<accession>A0A8J3BSK8</accession>
<dbReference type="Pfam" id="PF21806">
    <property type="entry name" value="DUF6879"/>
    <property type="match status" value="1"/>
</dbReference>
<reference evidence="2" key="1">
    <citation type="journal article" date="2014" name="Int. J. Syst. Evol. Microbiol.">
        <title>Complete genome sequence of Corynebacterium casei LMG S-19264T (=DSM 44701T), isolated from a smear-ripened cheese.</title>
        <authorList>
            <consortium name="US DOE Joint Genome Institute (JGI-PGF)"/>
            <person name="Walter F."/>
            <person name="Albersmeier A."/>
            <person name="Kalinowski J."/>
            <person name="Ruckert C."/>
        </authorList>
    </citation>
    <scope>NUCLEOTIDE SEQUENCE</scope>
    <source>
        <strain evidence="2">JCM 3091</strain>
    </source>
</reference>
<dbReference type="RefSeq" id="WP_373290232.1">
    <property type="nucleotide sequence ID" value="NZ_BMQC01000004.1"/>
</dbReference>
<dbReference type="EMBL" id="BMQC01000004">
    <property type="protein sequence ID" value="GGK24940.1"/>
    <property type="molecule type" value="Genomic_DNA"/>
</dbReference>
<evidence type="ECO:0000259" key="1">
    <source>
        <dbReference type="Pfam" id="PF21806"/>
    </source>
</evidence>
<evidence type="ECO:0000313" key="3">
    <source>
        <dbReference type="Proteomes" id="UP000662200"/>
    </source>
</evidence>
<comment type="caution">
    <text evidence="2">The sequence shown here is derived from an EMBL/GenBank/DDBJ whole genome shotgun (WGS) entry which is preliminary data.</text>
</comment>